<sequence>MAGDHGLSNLRFVGYDNPALVEQVDGLRNGAGPGTLNDAVLALVKLADGLADTDEALRRQLSEIGVSWQGEAAAGGTSATENASIYAEQSQGPVTDSAKGVDFQGAAFSTTKNSAPDSGTLNGPTEENGIDQFMGFFGHTTDHAQEVKDTNAARQQAIDAMNNYQSNSIDALGRSQALPVPPGMNLNAQPVDTSTHTSSVAGFVGNGGGGFTPGVGPGGGGGSTAFVPGSGPGAGPLPTVGGNPPVTGAPPLTGGGPFPGGPSLPSGVSPLAPALRAVNPLLMADAATAIGAGGASGAGAGADGERLARSGGQRGPAKNPVPLGSAPEEEARAARNAERFGARSGKPGSSIMQPAAAGRNQDGEEDQEHIRRYGVESSDVFDDDRVVAPESIGDDDEQ</sequence>
<dbReference type="OrthoDB" id="3695206at2"/>
<name>A0A4V3FTB3_9PSEU</name>
<evidence type="ECO:0000313" key="4">
    <source>
        <dbReference type="EMBL" id="TDV50671.1"/>
    </source>
</evidence>
<evidence type="ECO:0000313" key="5">
    <source>
        <dbReference type="Proteomes" id="UP000294927"/>
    </source>
</evidence>
<dbReference type="RefSeq" id="WP_133903932.1">
    <property type="nucleotide sequence ID" value="NZ_SOCP01000006.1"/>
</dbReference>
<feature type="region of interest" description="Disordered" evidence="2">
    <location>
        <begin position="294"/>
        <end position="398"/>
    </location>
</feature>
<organism evidence="4 5">
    <name type="scientific">Actinophytocola oryzae</name>
    <dbReference type="NCBI Taxonomy" id="502181"/>
    <lineage>
        <taxon>Bacteria</taxon>
        <taxon>Bacillati</taxon>
        <taxon>Actinomycetota</taxon>
        <taxon>Actinomycetes</taxon>
        <taxon>Pseudonocardiales</taxon>
        <taxon>Pseudonocardiaceae</taxon>
    </lineage>
</organism>
<dbReference type="EMBL" id="SOCP01000006">
    <property type="protein sequence ID" value="TDV50671.1"/>
    <property type="molecule type" value="Genomic_DNA"/>
</dbReference>
<dbReference type="SUPFAM" id="SSF140459">
    <property type="entry name" value="PE/PPE dimer-like"/>
    <property type="match status" value="1"/>
</dbReference>
<dbReference type="Proteomes" id="UP000294927">
    <property type="component" value="Unassembled WGS sequence"/>
</dbReference>
<evidence type="ECO:0000256" key="2">
    <source>
        <dbReference type="SAM" id="MobiDB-lite"/>
    </source>
</evidence>
<feature type="region of interest" description="Disordered" evidence="2">
    <location>
        <begin position="229"/>
        <end position="265"/>
    </location>
</feature>
<dbReference type="InterPro" id="IPR038332">
    <property type="entry name" value="PPE_sf"/>
</dbReference>
<dbReference type="Gene3D" id="1.20.1260.20">
    <property type="entry name" value="PPE superfamily"/>
    <property type="match status" value="1"/>
</dbReference>
<keyword evidence="5" id="KW-1185">Reference proteome</keyword>
<evidence type="ECO:0000259" key="3">
    <source>
        <dbReference type="Pfam" id="PF00823"/>
    </source>
</evidence>
<comment type="similarity">
    <text evidence="1">Belongs to the mycobacterial PPE family.</text>
</comment>
<dbReference type="Pfam" id="PF00823">
    <property type="entry name" value="PPE"/>
    <property type="match status" value="1"/>
</dbReference>
<accession>A0A4V3FTB3</accession>
<proteinExistence type="inferred from homology"/>
<feature type="compositionally biased region" description="Basic and acidic residues" evidence="2">
    <location>
        <begin position="329"/>
        <end position="341"/>
    </location>
</feature>
<evidence type="ECO:0000256" key="1">
    <source>
        <dbReference type="ARBA" id="ARBA00010652"/>
    </source>
</evidence>
<gene>
    <name evidence="4" type="ORF">CLV71_10611</name>
</gene>
<reference evidence="4 5" key="1">
    <citation type="submission" date="2019-03" db="EMBL/GenBank/DDBJ databases">
        <title>Genomic Encyclopedia of Archaeal and Bacterial Type Strains, Phase II (KMG-II): from individual species to whole genera.</title>
        <authorList>
            <person name="Goeker M."/>
        </authorList>
    </citation>
    <scope>NUCLEOTIDE SEQUENCE [LARGE SCALE GENOMIC DNA]</scope>
    <source>
        <strain evidence="4 5">DSM 45499</strain>
    </source>
</reference>
<feature type="domain" description="PPE" evidence="3">
    <location>
        <begin position="27"/>
        <end position="171"/>
    </location>
</feature>
<dbReference type="AlphaFoldDB" id="A0A4V3FTB3"/>
<protein>
    <submittedName>
        <fullName evidence="4">PPE family protein</fullName>
    </submittedName>
</protein>
<dbReference type="InterPro" id="IPR000030">
    <property type="entry name" value="PPE_dom"/>
</dbReference>
<comment type="caution">
    <text evidence="4">The sequence shown here is derived from an EMBL/GenBank/DDBJ whole genome shotgun (WGS) entry which is preliminary data.</text>
</comment>